<evidence type="ECO:0000313" key="1">
    <source>
        <dbReference type="EMBL" id="KAK7508251.1"/>
    </source>
</evidence>
<sequence>LDCAADLLGLQLQVRVCAHSHTVQPIYTDCDSPCIDTRDAIANRKLRKLLVATSL</sequence>
<reference evidence="1 2" key="1">
    <citation type="journal article" date="2023" name="Sci. Data">
        <title>Genome assembly of the Korean intertidal mud-creeper Batillaria attramentaria.</title>
        <authorList>
            <person name="Patra A.K."/>
            <person name="Ho P.T."/>
            <person name="Jun S."/>
            <person name="Lee S.J."/>
            <person name="Kim Y."/>
            <person name="Won Y.J."/>
        </authorList>
    </citation>
    <scope>NUCLEOTIDE SEQUENCE [LARGE SCALE GENOMIC DNA]</scope>
    <source>
        <strain evidence="1">Wonlab-2016</strain>
    </source>
</reference>
<organism evidence="1 2">
    <name type="scientific">Batillaria attramentaria</name>
    <dbReference type="NCBI Taxonomy" id="370345"/>
    <lineage>
        <taxon>Eukaryota</taxon>
        <taxon>Metazoa</taxon>
        <taxon>Spiralia</taxon>
        <taxon>Lophotrochozoa</taxon>
        <taxon>Mollusca</taxon>
        <taxon>Gastropoda</taxon>
        <taxon>Caenogastropoda</taxon>
        <taxon>Sorbeoconcha</taxon>
        <taxon>Cerithioidea</taxon>
        <taxon>Batillariidae</taxon>
        <taxon>Batillaria</taxon>
    </lineage>
</organism>
<keyword evidence="2" id="KW-1185">Reference proteome</keyword>
<gene>
    <name evidence="1" type="ORF">BaRGS_00000490</name>
</gene>
<accession>A0ABD0MA48</accession>
<dbReference type="EMBL" id="JACVVK020000002">
    <property type="protein sequence ID" value="KAK7508251.1"/>
    <property type="molecule type" value="Genomic_DNA"/>
</dbReference>
<name>A0ABD0MA48_9CAEN</name>
<evidence type="ECO:0000313" key="2">
    <source>
        <dbReference type="Proteomes" id="UP001519460"/>
    </source>
</evidence>
<dbReference type="Proteomes" id="UP001519460">
    <property type="component" value="Unassembled WGS sequence"/>
</dbReference>
<protein>
    <submittedName>
        <fullName evidence="1">Uncharacterized protein</fullName>
    </submittedName>
</protein>
<feature type="non-terminal residue" evidence="1">
    <location>
        <position position="1"/>
    </location>
</feature>
<comment type="caution">
    <text evidence="1">The sequence shown here is derived from an EMBL/GenBank/DDBJ whole genome shotgun (WGS) entry which is preliminary data.</text>
</comment>
<dbReference type="AlphaFoldDB" id="A0ABD0MA48"/>
<feature type="non-terminal residue" evidence="1">
    <location>
        <position position="55"/>
    </location>
</feature>
<proteinExistence type="predicted"/>